<protein>
    <submittedName>
        <fullName evidence="1">Uncharacterized protein</fullName>
    </submittedName>
</protein>
<sequence>MHLFWSATTSTNAMNRIRPFRSFLTNGVVFLLSLLLFIEAVSWELGPAIKMTQLNQAGIHDL</sequence>
<dbReference type="EMBL" id="VFIA01000096">
    <property type="protein sequence ID" value="MBC3795237.1"/>
    <property type="molecule type" value="Genomic_DNA"/>
</dbReference>
<gene>
    <name evidence="1" type="ORF">FH603_5772</name>
</gene>
<reference evidence="1 2" key="1">
    <citation type="submission" date="2019-06" db="EMBL/GenBank/DDBJ databases">
        <title>Spirosoma utsteinense sp. nov. isolated from Antarctic ice-free soils.</title>
        <authorList>
            <person name="Tahon G."/>
        </authorList>
    </citation>
    <scope>NUCLEOTIDE SEQUENCE [LARGE SCALE GENOMIC DNA]</scope>
    <source>
        <strain evidence="1 2">LMG 31447</strain>
    </source>
</reference>
<proteinExistence type="predicted"/>
<name>A0ABR6WGQ9_9BACT</name>
<accession>A0ABR6WGQ9</accession>
<evidence type="ECO:0000313" key="2">
    <source>
        <dbReference type="Proteomes" id="UP000700732"/>
    </source>
</evidence>
<organism evidence="1 2">
    <name type="scientific">Spirosoma utsteinense</name>
    <dbReference type="NCBI Taxonomy" id="2585773"/>
    <lineage>
        <taxon>Bacteria</taxon>
        <taxon>Pseudomonadati</taxon>
        <taxon>Bacteroidota</taxon>
        <taxon>Cytophagia</taxon>
        <taxon>Cytophagales</taxon>
        <taxon>Cytophagaceae</taxon>
        <taxon>Spirosoma</taxon>
    </lineage>
</organism>
<keyword evidence="2" id="KW-1185">Reference proteome</keyword>
<dbReference type="Proteomes" id="UP000700732">
    <property type="component" value="Unassembled WGS sequence"/>
</dbReference>
<evidence type="ECO:0000313" key="1">
    <source>
        <dbReference type="EMBL" id="MBC3795237.1"/>
    </source>
</evidence>
<comment type="caution">
    <text evidence="1">The sequence shown here is derived from an EMBL/GenBank/DDBJ whole genome shotgun (WGS) entry which is preliminary data.</text>
</comment>